<protein>
    <submittedName>
        <fullName evidence="3">S1C family serine protease</fullName>
        <ecNumber evidence="3">3.4.21.-</ecNumber>
    </submittedName>
</protein>
<gene>
    <name evidence="3" type="ORF">ACFOZ1_05400</name>
</gene>
<feature type="transmembrane region" description="Helical" evidence="2">
    <location>
        <begin position="7"/>
        <end position="30"/>
    </location>
</feature>
<dbReference type="PANTHER" id="PTHR22939">
    <property type="entry name" value="SERINE PROTEASE FAMILY S1C HTRA-RELATED"/>
    <property type="match status" value="1"/>
</dbReference>
<dbReference type="Gene3D" id="2.40.10.10">
    <property type="entry name" value="Trypsin-like serine proteases"/>
    <property type="match status" value="2"/>
</dbReference>
<keyword evidence="2" id="KW-0812">Transmembrane</keyword>
<keyword evidence="2" id="KW-1133">Transmembrane helix</keyword>
<dbReference type="EC" id="3.4.21.-" evidence="3"/>
<evidence type="ECO:0000313" key="3">
    <source>
        <dbReference type="EMBL" id="MFC4387243.1"/>
    </source>
</evidence>
<sequence length="374" mass="41684">MKLKKKINLIIAIIISLVTGIIAVTFIINWQQTSLIVNKPFVQANSTSSTQLDLQTIIHNAQKGVVQIEAINGIQQKVGAGFLYNHSGDIVTNAHVVEDAEHIIVKLANGHKYVGAIVEIGETTDIAVIRVPELKYTEPLAIEDNYQPKIGDEIIAIGSPTGIQNAVSLGVIVGYDRTFSIAPFDYENVYQISANITYGNSGGPLILKENGKVIGVNAAGISDTDIGFSIPLTTITEKLSNWIAEVDDASLVYSSQLDKNLNLEITEDDAKYIIEYFFSNITLRDYLNAYTLLSSELQSSWEYTEFRNTFISTIDVNIKEMRVTEHSDKEIHWKVESDIVVRNNNKDKTITQINQFVLGYEHDQLKIIDYVKNK</sequence>
<organism evidence="3 4">
    <name type="scientific">Gracilibacillus marinus</name>
    <dbReference type="NCBI Taxonomy" id="630535"/>
    <lineage>
        <taxon>Bacteria</taxon>
        <taxon>Bacillati</taxon>
        <taxon>Bacillota</taxon>
        <taxon>Bacilli</taxon>
        <taxon>Bacillales</taxon>
        <taxon>Bacillaceae</taxon>
        <taxon>Gracilibacillus</taxon>
    </lineage>
</organism>
<evidence type="ECO:0000256" key="2">
    <source>
        <dbReference type="SAM" id="Phobius"/>
    </source>
</evidence>
<dbReference type="PANTHER" id="PTHR22939:SF129">
    <property type="entry name" value="SERINE PROTEASE HTRA2, MITOCHONDRIAL"/>
    <property type="match status" value="1"/>
</dbReference>
<dbReference type="InterPro" id="IPR001940">
    <property type="entry name" value="Peptidase_S1C"/>
</dbReference>
<dbReference type="GO" id="GO:0008233">
    <property type="term" value="F:peptidase activity"/>
    <property type="evidence" value="ECO:0007669"/>
    <property type="project" value="UniProtKB-KW"/>
</dbReference>
<proteinExistence type="predicted"/>
<name>A0ABV8VVJ1_9BACI</name>
<keyword evidence="1" id="KW-0720">Serine protease</keyword>
<dbReference type="GO" id="GO:0006508">
    <property type="term" value="P:proteolysis"/>
    <property type="evidence" value="ECO:0007669"/>
    <property type="project" value="UniProtKB-KW"/>
</dbReference>
<dbReference type="InterPro" id="IPR009003">
    <property type="entry name" value="Peptidase_S1_PA"/>
</dbReference>
<dbReference type="PRINTS" id="PR00834">
    <property type="entry name" value="PROTEASES2C"/>
</dbReference>
<dbReference type="EMBL" id="JBHSDV010000001">
    <property type="protein sequence ID" value="MFC4387243.1"/>
    <property type="molecule type" value="Genomic_DNA"/>
</dbReference>
<dbReference type="Pfam" id="PF13365">
    <property type="entry name" value="Trypsin_2"/>
    <property type="match status" value="1"/>
</dbReference>
<dbReference type="RefSeq" id="WP_390196801.1">
    <property type="nucleotide sequence ID" value="NZ_JBHSDV010000001.1"/>
</dbReference>
<evidence type="ECO:0000313" key="4">
    <source>
        <dbReference type="Proteomes" id="UP001595880"/>
    </source>
</evidence>
<dbReference type="InterPro" id="IPR043504">
    <property type="entry name" value="Peptidase_S1_PA_chymotrypsin"/>
</dbReference>
<accession>A0ABV8VVJ1</accession>
<dbReference type="SUPFAM" id="SSF50494">
    <property type="entry name" value="Trypsin-like serine proteases"/>
    <property type="match status" value="1"/>
</dbReference>
<keyword evidence="2" id="KW-0472">Membrane</keyword>
<keyword evidence="4" id="KW-1185">Reference proteome</keyword>
<dbReference type="Proteomes" id="UP001595880">
    <property type="component" value="Unassembled WGS sequence"/>
</dbReference>
<comment type="caution">
    <text evidence="3">The sequence shown here is derived from an EMBL/GenBank/DDBJ whole genome shotgun (WGS) entry which is preliminary data.</text>
</comment>
<reference evidence="4" key="1">
    <citation type="journal article" date="2019" name="Int. J. Syst. Evol. Microbiol.">
        <title>The Global Catalogue of Microorganisms (GCM) 10K type strain sequencing project: providing services to taxonomists for standard genome sequencing and annotation.</title>
        <authorList>
            <consortium name="The Broad Institute Genomics Platform"/>
            <consortium name="The Broad Institute Genome Sequencing Center for Infectious Disease"/>
            <person name="Wu L."/>
            <person name="Ma J."/>
        </authorList>
    </citation>
    <scope>NUCLEOTIDE SEQUENCE [LARGE SCALE GENOMIC DNA]</scope>
    <source>
        <strain evidence="4">KACC 14058</strain>
    </source>
</reference>
<keyword evidence="3" id="KW-0378">Hydrolase</keyword>
<evidence type="ECO:0000256" key="1">
    <source>
        <dbReference type="ARBA" id="ARBA00022825"/>
    </source>
</evidence>
<keyword evidence="3" id="KW-0645">Protease</keyword>